<feature type="transmembrane region" description="Helical" evidence="1">
    <location>
        <begin position="429"/>
        <end position="449"/>
    </location>
</feature>
<sequence>MNLTKTSVKRPLTIIMVFLVVIMFGYIGYLKMPANLMPDIEIPVVMVTTQWAGAGPEDIDEQISEKIEEKLSAISNVKKTVSMSQESVSMVVAQFEYGTDLNEILNDVRSKVDSVQSTLPDDVTKSTVLKMDMNAQAISQLVISGGHSSEALMKYAEDTIQSKIESVAGVTEAGINGGDKSQVNITADPAILSNYGVSLQTIKNTLSATNKTFPYGSIIQGEDKIVLRGIDELNSLEDVKQVQIPVSGGKTVRLDKICDVDYGFAEKQAIYRYNGQNSLVIDIQKQQDANTVQVMKDVHKTVEKLNSENPEYKIEVVNDSSEYINDSIKSVMQNLAISAVIAFLVIFLFLKNMRASLVVAIAIPTSIIGAIALLYFTGETLNMVTLGSLVIAVGMVVDNATVIIENIFQYRRDTVLDIDDCSIKGAQTVTNAIVASTLTTVAIFLPILFTEGFTKIMFGALAKTLIYALSLSLIVAITLVPSIFAKLSKGENAKKLVEKQSPIFDKISKRYRSILKISLNHKKIVVFISILLFIGSIFGAAFIGVDFMASTDEGKLSISISLPEGLELNASDYYVSMAENKIADIQEIKTTMTTLSSGSKSSSGTSANIAVELVPEKERKKSTEDIEKEIVERMATVPDCEVKVNMSSSMVGGSDGVSLELKGPDIDVLEEIAKQAEVKLNSLNGFRNVTTSLADTTKEAQFKIDKDKAQQYGINTSGIAGLLRTAINGDSVTTATIDDYKVDVNLKFQESSIDSLDDIKQIKILSQSGQEVPIGVFAEITMEDSLKSISKSDGDYTITISATVDDLDIGTASKQAMNAINELDLPRDYSISFGGATEMMNESMSGLIFAMVIAIILVYMVMVAQFESFSKPFIIMFCIPFAFAGVVFALVITRANLNVVGMLGSILLVGIVVNNGIILIDYIEQLRKAKPNDNLTDVVAIGSATRLRPVLMTTMTTVVGMIPTALSFGSGGETMQPLAVVIIGGLSVSTLVTLILIPTIYMIFDKLEKKFFNKFNKLKDKITKKVNNLSFRNKEKIDTNNEEANYDINLKQIEEKTEEILNNNDENK</sequence>
<feature type="transmembrane region" description="Helical" evidence="1">
    <location>
        <begin position="978"/>
        <end position="1004"/>
    </location>
</feature>
<dbReference type="Proteomes" id="UP001256646">
    <property type="component" value="Unassembled WGS sequence"/>
</dbReference>
<feature type="transmembrane region" description="Helical" evidence="1">
    <location>
        <begin position="847"/>
        <end position="866"/>
    </location>
</feature>
<dbReference type="Gene3D" id="3.30.70.1440">
    <property type="entry name" value="Multidrug efflux transporter AcrB pore domain"/>
    <property type="match status" value="1"/>
</dbReference>
<dbReference type="PANTHER" id="PTHR32063">
    <property type="match status" value="1"/>
</dbReference>
<accession>A0ABU1ECV7</accession>
<name>A0ABU1ECV7_9CLOT</name>
<dbReference type="Gene3D" id="3.30.2090.10">
    <property type="entry name" value="Multidrug efflux transporter AcrB TolC docking domain, DN and DC subdomains"/>
    <property type="match status" value="2"/>
</dbReference>
<gene>
    <name evidence="2" type="ORF">RGC78_01910</name>
</gene>
<dbReference type="RefSeq" id="WP_309555926.1">
    <property type="nucleotide sequence ID" value="NZ_JAVJAN010000004.1"/>
</dbReference>
<dbReference type="EMBL" id="JAVJAN010000004">
    <property type="protein sequence ID" value="MDR5586218.1"/>
    <property type="molecule type" value="Genomic_DNA"/>
</dbReference>
<feature type="transmembrane region" description="Helical" evidence="1">
    <location>
        <begin position="873"/>
        <end position="893"/>
    </location>
</feature>
<comment type="caution">
    <text evidence="2">The sequence shown here is derived from an EMBL/GenBank/DDBJ whole genome shotgun (WGS) entry which is preliminary data.</text>
</comment>
<proteinExistence type="predicted"/>
<feature type="transmembrane region" description="Helical" evidence="1">
    <location>
        <begin position="383"/>
        <end position="408"/>
    </location>
</feature>
<dbReference type="SUPFAM" id="SSF82714">
    <property type="entry name" value="Multidrug efflux transporter AcrB TolC docking domain, DN and DC subdomains"/>
    <property type="match status" value="2"/>
</dbReference>
<keyword evidence="1" id="KW-0812">Transmembrane</keyword>
<feature type="transmembrane region" description="Helical" evidence="1">
    <location>
        <begin position="524"/>
        <end position="545"/>
    </location>
</feature>
<dbReference type="SUPFAM" id="SSF82866">
    <property type="entry name" value="Multidrug efflux transporter AcrB transmembrane domain"/>
    <property type="match status" value="2"/>
</dbReference>
<dbReference type="Gene3D" id="3.30.70.1430">
    <property type="entry name" value="Multidrug efflux transporter AcrB pore domain"/>
    <property type="match status" value="2"/>
</dbReference>
<organism evidence="2 3">
    <name type="scientific">Clostridium aquiflavi</name>
    <dbReference type="NCBI Taxonomy" id="3073603"/>
    <lineage>
        <taxon>Bacteria</taxon>
        <taxon>Bacillati</taxon>
        <taxon>Bacillota</taxon>
        <taxon>Clostridia</taxon>
        <taxon>Eubacteriales</taxon>
        <taxon>Clostridiaceae</taxon>
        <taxon>Clostridium</taxon>
    </lineage>
</organism>
<protein>
    <submittedName>
        <fullName evidence="2">Efflux RND transporter permease subunit</fullName>
    </submittedName>
</protein>
<feature type="transmembrane region" description="Helical" evidence="1">
    <location>
        <begin position="950"/>
        <end position="972"/>
    </location>
</feature>
<keyword evidence="3" id="KW-1185">Reference proteome</keyword>
<feature type="transmembrane region" description="Helical" evidence="1">
    <location>
        <begin position="899"/>
        <end position="920"/>
    </location>
</feature>
<dbReference type="Gene3D" id="3.30.70.1320">
    <property type="entry name" value="Multidrug efflux transporter AcrB pore domain like"/>
    <property type="match status" value="1"/>
</dbReference>
<evidence type="ECO:0000313" key="2">
    <source>
        <dbReference type="EMBL" id="MDR5586218.1"/>
    </source>
</evidence>
<feature type="transmembrane region" description="Helical" evidence="1">
    <location>
        <begin position="357"/>
        <end position="377"/>
    </location>
</feature>
<keyword evidence="1" id="KW-1133">Transmembrane helix</keyword>
<keyword evidence="1" id="KW-0472">Membrane</keyword>
<dbReference type="InterPro" id="IPR001036">
    <property type="entry name" value="Acrflvin-R"/>
</dbReference>
<dbReference type="InterPro" id="IPR027463">
    <property type="entry name" value="AcrB_DN_DC_subdom"/>
</dbReference>
<feature type="transmembrane region" description="Helical" evidence="1">
    <location>
        <begin position="464"/>
        <end position="485"/>
    </location>
</feature>
<reference evidence="2 3" key="1">
    <citation type="submission" date="2023-09" db="EMBL/GenBank/DDBJ databases">
        <authorList>
            <person name="Zhai L."/>
        </authorList>
    </citation>
    <scope>NUCLEOTIDE SEQUENCE [LARGE SCALE GENOMIC DNA]</scope>
    <source>
        <strain evidence="2 3">5 N-1</strain>
    </source>
</reference>
<evidence type="ECO:0000256" key="1">
    <source>
        <dbReference type="SAM" id="Phobius"/>
    </source>
</evidence>
<feature type="transmembrane region" description="Helical" evidence="1">
    <location>
        <begin position="12"/>
        <end position="30"/>
    </location>
</feature>
<dbReference type="PRINTS" id="PR00702">
    <property type="entry name" value="ACRIFLAVINRP"/>
</dbReference>
<feature type="transmembrane region" description="Helical" evidence="1">
    <location>
        <begin position="331"/>
        <end position="350"/>
    </location>
</feature>
<dbReference type="Pfam" id="PF00873">
    <property type="entry name" value="ACR_tran"/>
    <property type="match status" value="1"/>
</dbReference>
<evidence type="ECO:0000313" key="3">
    <source>
        <dbReference type="Proteomes" id="UP001256646"/>
    </source>
</evidence>
<dbReference type="PANTHER" id="PTHR32063:SF0">
    <property type="entry name" value="SWARMING MOTILITY PROTEIN SWRC"/>
    <property type="match status" value="1"/>
</dbReference>
<dbReference type="Gene3D" id="1.20.1640.10">
    <property type="entry name" value="Multidrug efflux transporter AcrB transmembrane domain"/>
    <property type="match status" value="2"/>
</dbReference>
<dbReference type="SUPFAM" id="SSF82693">
    <property type="entry name" value="Multidrug efflux transporter AcrB pore domain, PN1, PN2, PC1 and PC2 subdomains"/>
    <property type="match status" value="3"/>
</dbReference>